<dbReference type="InterPro" id="IPR045083">
    <property type="entry name" value="ATP_synth_F0_asu_bact/mt"/>
</dbReference>
<dbReference type="SUPFAM" id="SSF81336">
    <property type="entry name" value="F1F0 ATP synthase subunit A"/>
    <property type="match status" value="1"/>
</dbReference>
<keyword evidence="10 11" id="KW-0066">ATP synthesis</keyword>
<dbReference type="PRINTS" id="PR00123">
    <property type="entry name" value="ATPASEA"/>
</dbReference>
<dbReference type="PANTHER" id="PTHR11410:SF0">
    <property type="entry name" value="ATP SYNTHASE SUBUNIT A"/>
    <property type="match status" value="1"/>
</dbReference>
<dbReference type="HAMAP" id="MF_01393">
    <property type="entry name" value="ATP_synth_a_bact"/>
    <property type="match status" value="1"/>
</dbReference>
<feature type="transmembrane region" description="Helical" evidence="11">
    <location>
        <begin position="157"/>
        <end position="175"/>
    </location>
</feature>
<gene>
    <name evidence="11" type="primary">atpB</name>
    <name evidence="13" type="ORF">FPZ24_13275</name>
</gene>
<dbReference type="InterPro" id="IPR035908">
    <property type="entry name" value="F0_ATP_A_sf"/>
</dbReference>
<keyword evidence="7 11" id="KW-1133">Transmembrane helix</keyword>
<evidence type="ECO:0000256" key="10">
    <source>
        <dbReference type="ARBA" id="ARBA00023310"/>
    </source>
</evidence>
<evidence type="ECO:0000256" key="12">
    <source>
        <dbReference type="RuleBase" id="RU000483"/>
    </source>
</evidence>
<reference evidence="13 14" key="1">
    <citation type="submission" date="2019-07" db="EMBL/GenBank/DDBJ databases">
        <title>Full genome sequence of Sphingomonas sp. 4R-6-7(HKS19).</title>
        <authorList>
            <person name="Im W.-T."/>
        </authorList>
    </citation>
    <scope>NUCLEOTIDE SEQUENCE [LARGE SCALE GENOMIC DNA]</scope>
    <source>
        <strain evidence="13 14">HKS19</strain>
    </source>
</reference>
<dbReference type="PANTHER" id="PTHR11410">
    <property type="entry name" value="ATP SYNTHASE SUBUNIT A"/>
    <property type="match status" value="1"/>
</dbReference>
<organism evidence="13 14">
    <name type="scientific">Sphingomonas panacisoli</name>
    <dbReference type="NCBI Taxonomy" id="1813879"/>
    <lineage>
        <taxon>Bacteria</taxon>
        <taxon>Pseudomonadati</taxon>
        <taxon>Pseudomonadota</taxon>
        <taxon>Alphaproteobacteria</taxon>
        <taxon>Sphingomonadales</taxon>
        <taxon>Sphingomonadaceae</taxon>
        <taxon>Sphingomonas</taxon>
    </lineage>
</organism>
<feature type="transmembrane region" description="Helical" evidence="11">
    <location>
        <begin position="182"/>
        <end position="203"/>
    </location>
</feature>
<evidence type="ECO:0000256" key="5">
    <source>
        <dbReference type="ARBA" id="ARBA00022692"/>
    </source>
</evidence>
<sequence length="260" mass="28223">MAGDINPMEQFEVGHLVDLKLFGYDVSFTNSALFMVVVFVLLAGFMAGGMKRQLIPGRWQAAAEGAVSFIDSMVNVNIGSGGKKFAPYIFSLFFFILFANLVGILPLAILPGLHTFAVTSHITVTAVLAFFSFGIVLLVGFWKHGLKFFSLFVPHGAPWPLLIVIVPVELISFLVRPFSLGLRLFVAMTAGHILLEVFGSFAVQGLNAGFDGSPVGFLVWFCSFAMIIGVSALELLVCAIQAYVFALLTSLYLHDAVHLH</sequence>
<dbReference type="KEGG" id="spai:FPZ24_13275"/>
<dbReference type="GO" id="GO:0045259">
    <property type="term" value="C:proton-transporting ATP synthase complex"/>
    <property type="evidence" value="ECO:0007669"/>
    <property type="project" value="UniProtKB-KW"/>
</dbReference>
<dbReference type="NCBIfam" id="NF004482">
    <property type="entry name" value="PRK05815.2-4"/>
    <property type="match status" value="1"/>
</dbReference>
<evidence type="ECO:0000256" key="11">
    <source>
        <dbReference type="HAMAP-Rule" id="MF_01393"/>
    </source>
</evidence>
<dbReference type="InterPro" id="IPR000568">
    <property type="entry name" value="ATP_synth_F0_asu"/>
</dbReference>
<evidence type="ECO:0000256" key="8">
    <source>
        <dbReference type="ARBA" id="ARBA00023065"/>
    </source>
</evidence>
<feature type="transmembrane region" description="Helical" evidence="11">
    <location>
        <begin position="215"/>
        <end position="248"/>
    </location>
</feature>
<proteinExistence type="inferred from homology"/>
<dbReference type="CDD" id="cd00310">
    <property type="entry name" value="ATP-synt_Fo_a_6"/>
    <property type="match status" value="1"/>
</dbReference>
<evidence type="ECO:0000313" key="13">
    <source>
        <dbReference type="EMBL" id="QDZ08330.1"/>
    </source>
</evidence>
<dbReference type="GO" id="GO:0005886">
    <property type="term" value="C:plasma membrane"/>
    <property type="evidence" value="ECO:0007669"/>
    <property type="project" value="UniProtKB-SubCell"/>
</dbReference>
<evidence type="ECO:0000256" key="1">
    <source>
        <dbReference type="ARBA" id="ARBA00004141"/>
    </source>
</evidence>
<feature type="transmembrane region" description="Helical" evidence="11">
    <location>
        <begin position="122"/>
        <end position="142"/>
    </location>
</feature>
<comment type="function">
    <text evidence="11 12">Key component of the proton channel; it plays a direct role in the translocation of protons across the membrane.</text>
</comment>
<name>A0A5B8LMQ1_9SPHN</name>
<keyword evidence="9 11" id="KW-0472">Membrane</keyword>
<keyword evidence="6 11" id="KW-0375">Hydrogen ion transport</keyword>
<evidence type="ECO:0000256" key="2">
    <source>
        <dbReference type="ARBA" id="ARBA00006810"/>
    </source>
</evidence>
<dbReference type="GO" id="GO:0046933">
    <property type="term" value="F:proton-transporting ATP synthase activity, rotational mechanism"/>
    <property type="evidence" value="ECO:0007669"/>
    <property type="project" value="UniProtKB-UniRule"/>
</dbReference>
<evidence type="ECO:0000256" key="6">
    <source>
        <dbReference type="ARBA" id="ARBA00022781"/>
    </source>
</evidence>
<feature type="transmembrane region" description="Helical" evidence="11">
    <location>
        <begin position="85"/>
        <end position="110"/>
    </location>
</feature>
<evidence type="ECO:0000256" key="3">
    <source>
        <dbReference type="ARBA" id="ARBA00022448"/>
    </source>
</evidence>
<keyword evidence="5 11" id="KW-0812">Transmembrane</keyword>
<dbReference type="OrthoDB" id="9809130at2"/>
<evidence type="ECO:0000313" key="14">
    <source>
        <dbReference type="Proteomes" id="UP000315673"/>
    </source>
</evidence>
<dbReference type="Proteomes" id="UP000315673">
    <property type="component" value="Chromosome"/>
</dbReference>
<keyword evidence="11" id="KW-1003">Cell membrane</keyword>
<keyword evidence="3 11" id="KW-0813">Transport</keyword>
<dbReference type="NCBIfam" id="TIGR01131">
    <property type="entry name" value="ATP_synt_6_or_A"/>
    <property type="match status" value="1"/>
</dbReference>
<keyword evidence="14" id="KW-1185">Reference proteome</keyword>
<dbReference type="EMBL" id="CP042306">
    <property type="protein sequence ID" value="QDZ08330.1"/>
    <property type="molecule type" value="Genomic_DNA"/>
</dbReference>
<evidence type="ECO:0000256" key="4">
    <source>
        <dbReference type="ARBA" id="ARBA00022547"/>
    </source>
</evidence>
<comment type="subcellular location">
    <subcellularLocation>
        <location evidence="11 12">Cell membrane</location>
        <topology evidence="11 12">Multi-pass membrane protein</topology>
    </subcellularLocation>
    <subcellularLocation>
        <location evidence="1">Membrane</location>
        <topology evidence="1">Multi-pass membrane protein</topology>
    </subcellularLocation>
</comment>
<evidence type="ECO:0000256" key="9">
    <source>
        <dbReference type="ARBA" id="ARBA00023136"/>
    </source>
</evidence>
<keyword evidence="8 11" id="KW-0406">Ion transport</keyword>
<dbReference type="Gene3D" id="1.20.120.220">
    <property type="entry name" value="ATP synthase, F0 complex, subunit A"/>
    <property type="match status" value="1"/>
</dbReference>
<keyword evidence="4 11" id="KW-0138">CF(0)</keyword>
<comment type="similarity">
    <text evidence="2 11 12">Belongs to the ATPase A chain family.</text>
</comment>
<dbReference type="Pfam" id="PF00119">
    <property type="entry name" value="ATP-synt_A"/>
    <property type="match status" value="1"/>
</dbReference>
<feature type="transmembrane region" description="Helical" evidence="11">
    <location>
        <begin position="28"/>
        <end position="49"/>
    </location>
</feature>
<accession>A0A5B8LMQ1</accession>
<evidence type="ECO:0000256" key="7">
    <source>
        <dbReference type="ARBA" id="ARBA00022989"/>
    </source>
</evidence>
<dbReference type="RefSeq" id="WP_146572749.1">
    <property type="nucleotide sequence ID" value="NZ_CP042306.1"/>
</dbReference>
<dbReference type="AlphaFoldDB" id="A0A5B8LMQ1"/>
<protein>
    <recommendedName>
        <fullName evidence="11 12">ATP synthase subunit a</fullName>
    </recommendedName>
    <alternativeName>
        <fullName evidence="11">ATP synthase F0 sector subunit a</fullName>
    </alternativeName>
    <alternativeName>
        <fullName evidence="11">F-ATPase subunit 6</fullName>
    </alternativeName>
</protein>